<dbReference type="PANTHER" id="PTHR36512:SF3">
    <property type="entry name" value="BLR5678 PROTEIN"/>
    <property type="match status" value="1"/>
</dbReference>
<dbReference type="InterPro" id="IPR016117">
    <property type="entry name" value="ArgJ-like_dom_sf"/>
</dbReference>
<dbReference type="CDD" id="cd02252">
    <property type="entry name" value="nylC_like"/>
    <property type="match status" value="1"/>
</dbReference>
<evidence type="ECO:0000313" key="2">
    <source>
        <dbReference type="EMBL" id="HIU21236.1"/>
    </source>
</evidence>
<protein>
    <submittedName>
        <fullName evidence="2">P1 family peptidase</fullName>
    </submittedName>
</protein>
<organism evidence="2 3">
    <name type="scientific">Candidatus Limadaptatus stercorigallinarum</name>
    <dbReference type="NCBI Taxonomy" id="2840845"/>
    <lineage>
        <taxon>Bacteria</taxon>
        <taxon>Bacillati</taxon>
        <taxon>Bacillota</taxon>
        <taxon>Clostridia</taxon>
        <taxon>Eubacteriales</taxon>
        <taxon>Candidatus Limadaptatus</taxon>
    </lineage>
</organism>
<sequence length="319" mass="32957">MNVTIPKGFSIGCAQNEFTGVTVILSRKGATGGADCRGGAPGTRETDLLRPEKMMDKVNAVVLSGGSAYGLASMTGVAEYLASEGVGYKTMGKTVPIVSGAVLYDLNQKEITYPDAKMGFEACKNAGKTPFLGQCGAGRGATVGKIRGMKYACKSGVGAYTVKVAGATVTAIVAVNALGDVFDPETGRIVAGAKANDGTFLDTEKHIVSGGIMKLFMGTNTTIGCILTDAKTDKVGAGKLAAASHDGLARAIRPVHTDYDGDTMFCLASGHRPVLNLMLLQTAAAYAAERACINAVSGAEKLTVIYDDTDPATDKWECD</sequence>
<dbReference type="EMBL" id="DVMN01000055">
    <property type="protein sequence ID" value="HIU21236.1"/>
    <property type="molecule type" value="Genomic_DNA"/>
</dbReference>
<dbReference type="PANTHER" id="PTHR36512">
    <property type="entry name" value="D-AMINOPEPTIDASE"/>
    <property type="match status" value="1"/>
</dbReference>
<proteinExistence type="inferred from homology"/>
<gene>
    <name evidence="2" type="ORF">IAD51_03215</name>
</gene>
<dbReference type="SUPFAM" id="SSF56266">
    <property type="entry name" value="DmpA/ArgJ-like"/>
    <property type="match status" value="1"/>
</dbReference>
<accession>A0A9D1HRK5</accession>
<dbReference type="Pfam" id="PF03576">
    <property type="entry name" value="Peptidase_S58"/>
    <property type="match status" value="1"/>
</dbReference>
<evidence type="ECO:0000256" key="1">
    <source>
        <dbReference type="ARBA" id="ARBA00007068"/>
    </source>
</evidence>
<comment type="similarity">
    <text evidence="1">Belongs to the peptidase S58 family.</text>
</comment>
<dbReference type="Proteomes" id="UP000824088">
    <property type="component" value="Unassembled WGS sequence"/>
</dbReference>
<comment type="caution">
    <text evidence="2">The sequence shown here is derived from an EMBL/GenBank/DDBJ whole genome shotgun (WGS) entry which is preliminary data.</text>
</comment>
<reference evidence="2" key="1">
    <citation type="submission" date="2020-10" db="EMBL/GenBank/DDBJ databases">
        <authorList>
            <person name="Gilroy R."/>
        </authorList>
    </citation>
    <scope>NUCLEOTIDE SEQUENCE</scope>
    <source>
        <strain evidence="2">1063</strain>
    </source>
</reference>
<dbReference type="InterPro" id="IPR005321">
    <property type="entry name" value="Peptidase_S58_DmpA"/>
</dbReference>
<dbReference type="Gene3D" id="3.60.70.12">
    <property type="entry name" value="L-amino peptidase D-ALA esterase/amidase"/>
    <property type="match status" value="1"/>
</dbReference>
<reference evidence="2" key="2">
    <citation type="journal article" date="2021" name="PeerJ">
        <title>Extensive microbial diversity within the chicken gut microbiome revealed by metagenomics and culture.</title>
        <authorList>
            <person name="Gilroy R."/>
            <person name="Ravi A."/>
            <person name="Getino M."/>
            <person name="Pursley I."/>
            <person name="Horton D.L."/>
            <person name="Alikhan N.F."/>
            <person name="Baker D."/>
            <person name="Gharbi K."/>
            <person name="Hall N."/>
            <person name="Watson M."/>
            <person name="Adriaenssens E.M."/>
            <person name="Foster-Nyarko E."/>
            <person name="Jarju S."/>
            <person name="Secka A."/>
            <person name="Antonio M."/>
            <person name="Oren A."/>
            <person name="Chaudhuri R.R."/>
            <person name="La Ragione R."/>
            <person name="Hildebrand F."/>
            <person name="Pallen M.J."/>
        </authorList>
    </citation>
    <scope>NUCLEOTIDE SEQUENCE</scope>
    <source>
        <strain evidence="2">1063</strain>
    </source>
</reference>
<evidence type="ECO:0000313" key="3">
    <source>
        <dbReference type="Proteomes" id="UP000824088"/>
    </source>
</evidence>
<name>A0A9D1HRK5_9FIRM</name>
<dbReference type="GO" id="GO:0004177">
    <property type="term" value="F:aminopeptidase activity"/>
    <property type="evidence" value="ECO:0007669"/>
    <property type="project" value="TreeGrafter"/>
</dbReference>
<dbReference type="AlphaFoldDB" id="A0A9D1HRK5"/>